<dbReference type="EC" id="2.3.1.180" evidence="3 12"/>
<dbReference type="GO" id="GO:0004315">
    <property type="term" value="F:3-oxoacyl-[acyl-carrier-protein] synthase activity"/>
    <property type="evidence" value="ECO:0007669"/>
    <property type="project" value="InterPro"/>
</dbReference>
<evidence type="ECO:0000256" key="8">
    <source>
        <dbReference type="ARBA" id="ARBA00023160"/>
    </source>
</evidence>
<reference evidence="15" key="1">
    <citation type="journal article" date="2020" name="mSystems">
        <title>Genome- and Community-Level Interaction Insights into Carbon Utilization and Element Cycling Functions of Hydrothermarchaeota in Hydrothermal Sediment.</title>
        <authorList>
            <person name="Zhou Z."/>
            <person name="Liu Y."/>
            <person name="Xu W."/>
            <person name="Pan J."/>
            <person name="Luo Z.H."/>
            <person name="Li M."/>
        </authorList>
    </citation>
    <scope>NUCLEOTIDE SEQUENCE [LARGE SCALE GENOMIC DNA]</scope>
    <source>
        <strain evidence="15">SpSt-114</strain>
    </source>
</reference>
<dbReference type="GO" id="GO:0005737">
    <property type="term" value="C:cytoplasm"/>
    <property type="evidence" value="ECO:0007669"/>
    <property type="project" value="UniProtKB-SubCell"/>
</dbReference>
<gene>
    <name evidence="12" type="primary">fabH</name>
    <name evidence="15" type="ORF">ENN04_05235</name>
</gene>
<dbReference type="AlphaFoldDB" id="A0A7C5SX09"/>
<evidence type="ECO:0000256" key="7">
    <source>
        <dbReference type="ARBA" id="ARBA00023098"/>
    </source>
</evidence>
<dbReference type="PANTHER" id="PTHR43091">
    <property type="entry name" value="3-OXOACYL-[ACYL-CARRIER-PROTEIN] SYNTHASE"/>
    <property type="match status" value="1"/>
</dbReference>
<feature type="active site" evidence="12">
    <location>
        <position position="265"/>
    </location>
</feature>
<evidence type="ECO:0000256" key="1">
    <source>
        <dbReference type="ARBA" id="ARBA00005194"/>
    </source>
</evidence>
<name>A0A7C5SX09_9AQUI</name>
<evidence type="ECO:0000256" key="9">
    <source>
        <dbReference type="ARBA" id="ARBA00023268"/>
    </source>
</evidence>
<comment type="function">
    <text evidence="12">Catalyzes the condensation reaction of fatty acid synthesis by the addition to an acyl acceptor of two carbons from malonyl-ACP. Catalyzes the first condensation reaction which initiates fatty acid synthesis and may therefore play a role in governing the total rate of fatty acid production. Possesses both acetoacetyl-ACP synthase and acetyl transacylase activities. Its substrate specificity determines the biosynthesis of branched-chain and/or straight-chain of fatty acids.</text>
</comment>
<evidence type="ECO:0000256" key="11">
    <source>
        <dbReference type="ARBA" id="ARBA00051096"/>
    </source>
</evidence>
<dbReference type="SUPFAM" id="SSF53901">
    <property type="entry name" value="Thiolase-like"/>
    <property type="match status" value="1"/>
</dbReference>
<comment type="pathway">
    <text evidence="1 12">Lipid metabolism; fatty acid biosynthesis.</text>
</comment>
<accession>A0A7C5SX09</accession>
<comment type="caution">
    <text evidence="15">The sequence shown here is derived from an EMBL/GenBank/DDBJ whole genome shotgun (WGS) entry which is preliminary data.</text>
</comment>
<comment type="subunit">
    <text evidence="12">Homodimer.</text>
</comment>
<comment type="subcellular location">
    <subcellularLocation>
        <location evidence="12">Cytoplasm</location>
    </subcellularLocation>
</comment>
<dbReference type="GO" id="GO:0033818">
    <property type="term" value="F:beta-ketoacyl-acyl-carrier-protein synthase III activity"/>
    <property type="evidence" value="ECO:0007669"/>
    <property type="project" value="UniProtKB-UniRule"/>
</dbReference>
<evidence type="ECO:0000259" key="13">
    <source>
        <dbReference type="Pfam" id="PF08541"/>
    </source>
</evidence>
<evidence type="ECO:0000256" key="12">
    <source>
        <dbReference type="HAMAP-Rule" id="MF_01815"/>
    </source>
</evidence>
<dbReference type="GO" id="GO:0006633">
    <property type="term" value="P:fatty acid biosynthetic process"/>
    <property type="evidence" value="ECO:0007669"/>
    <property type="project" value="UniProtKB-UniRule"/>
</dbReference>
<evidence type="ECO:0000259" key="14">
    <source>
        <dbReference type="Pfam" id="PF08545"/>
    </source>
</evidence>
<evidence type="ECO:0000256" key="10">
    <source>
        <dbReference type="ARBA" id="ARBA00023315"/>
    </source>
</evidence>
<dbReference type="InterPro" id="IPR013747">
    <property type="entry name" value="ACP_syn_III_C"/>
</dbReference>
<comment type="domain">
    <text evidence="12">The last Arg residue of the ACP-binding site is essential for the weak association between ACP/AcpP and FabH.</text>
</comment>
<dbReference type="Pfam" id="PF08541">
    <property type="entry name" value="ACP_syn_III_C"/>
    <property type="match status" value="1"/>
</dbReference>
<keyword evidence="4 12" id="KW-0444">Lipid biosynthesis</keyword>
<dbReference type="NCBIfam" id="TIGR00747">
    <property type="entry name" value="fabH"/>
    <property type="match status" value="1"/>
</dbReference>
<proteinExistence type="inferred from homology"/>
<comment type="catalytic activity">
    <reaction evidence="11">
        <text>malonyl-[ACP] + acetyl-CoA + H(+) = 3-oxobutanoyl-[ACP] + CO2 + CoA</text>
        <dbReference type="Rhea" id="RHEA:12080"/>
        <dbReference type="Rhea" id="RHEA-COMP:9623"/>
        <dbReference type="Rhea" id="RHEA-COMP:9625"/>
        <dbReference type="ChEBI" id="CHEBI:15378"/>
        <dbReference type="ChEBI" id="CHEBI:16526"/>
        <dbReference type="ChEBI" id="CHEBI:57287"/>
        <dbReference type="ChEBI" id="CHEBI:57288"/>
        <dbReference type="ChEBI" id="CHEBI:78449"/>
        <dbReference type="ChEBI" id="CHEBI:78450"/>
        <dbReference type="EC" id="2.3.1.180"/>
    </reaction>
    <physiologicalReaction direction="left-to-right" evidence="11">
        <dbReference type="Rhea" id="RHEA:12081"/>
    </physiologicalReaction>
</comment>
<dbReference type="HAMAP" id="MF_01815">
    <property type="entry name" value="FabH"/>
    <property type="match status" value="1"/>
</dbReference>
<evidence type="ECO:0000256" key="4">
    <source>
        <dbReference type="ARBA" id="ARBA00022516"/>
    </source>
</evidence>
<evidence type="ECO:0000256" key="3">
    <source>
        <dbReference type="ARBA" id="ARBA00012333"/>
    </source>
</evidence>
<keyword evidence="9 12" id="KW-0511">Multifunctional enzyme</keyword>
<dbReference type="NCBIfam" id="NF006829">
    <property type="entry name" value="PRK09352.1"/>
    <property type="match status" value="1"/>
</dbReference>
<evidence type="ECO:0000256" key="6">
    <source>
        <dbReference type="ARBA" id="ARBA00022832"/>
    </source>
</evidence>
<comment type="similarity">
    <text evidence="2 12">Belongs to the thiolase-like superfamily. FabH family.</text>
</comment>
<dbReference type="InterPro" id="IPR013751">
    <property type="entry name" value="ACP_syn_III_N"/>
</dbReference>
<keyword evidence="7 12" id="KW-0443">Lipid metabolism</keyword>
<dbReference type="Pfam" id="PF08545">
    <property type="entry name" value="ACP_syn_III"/>
    <property type="match status" value="1"/>
</dbReference>
<protein>
    <recommendedName>
        <fullName evidence="3 12">Beta-ketoacyl-[acyl-carrier-protein] synthase III</fullName>
        <shortName evidence="12">Beta-ketoacyl-ACP synthase III</shortName>
        <shortName evidence="12">KAS III</shortName>
        <ecNumber evidence="3 12">2.3.1.180</ecNumber>
    </recommendedName>
    <alternativeName>
        <fullName evidence="12">3-oxoacyl-[acyl-carrier-protein] synthase 3</fullName>
    </alternativeName>
    <alternativeName>
        <fullName evidence="12">3-oxoacyl-[acyl-carrier-protein] synthase III</fullName>
    </alternativeName>
</protein>
<feature type="domain" description="Beta-ketoacyl-[acyl-carrier-protein] synthase III N-terminal" evidence="14">
    <location>
        <begin position="105"/>
        <end position="182"/>
    </location>
</feature>
<dbReference type="PANTHER" id="PTHR43091:SF1">
    <property type="entry name" value="BETA-KETOACYL-[ACYL-CARRIER-PROTEIN] SYNTHASE III, CHLOROPLASTIC"/>
    <property type="match status" value="1"/>
</dbReference>
<dbReference type="EMBL" id="DSAC01000064">
    <property type="protein sequence ID" value="HHO74027.1"/>
    <property type="molecule type" value="Genomic_DNA"/>
</dbReference>
<feature type="active site" evidence="12">
    <location>
        <position position="111"/>
    </location>
</feature>
<feature type="active site" evidence="12">
    <location>
        <position position="235"/>
    </location>
</feature>
<dbReference type="InterPro" id="IPR004655">
    <property type="entry name" value="FabH"/>
</dbReference>
<dbReference type="CDD" id="cd00830">
    <property type="entry name" value="KAS_III"/>
    <property type="match status" value="1"/>
</dbReference>
<evidence type="ECO:0000256" key="2">
    <source>
        <dbReference type="ARBA" id="ARBA00008642"/>
    </source>
</evidence>
<keyword evidence="8 12" id="KW-0275">Fatty acid biosynthesis</keyword>
<keyword evidence="5 12" id="KW-0808">Transferase</keyword>
<organism evidence="15">
    <name type="scientific">Thermocrinis ruber</name>
    <dbReference type="NCBI Taxonomy" id="75906"/>
    <lineage>
        <taxon>Bacteria</taxon>
        <taxon>Pseudomonadati</taxon>
        <taxon>Aquificota</taxon>
        <taxon>Aquificia</taxon>
        <taxon>Aquificales</taxon>
        <taxon>Aquificaceae</taxon>
        <taxon>Thermocrinis</taxon>
    </lineage>
</organism>
<sequence>MGITLQGLGYYVPEDVLTNFDLEKMVDTSDEWIVTRTGIKERRIAKKESLLDMAEKASRMALDMAKISPQDIDAIVFATITPELGFPASACLLQSKLECKRGFAFDISAACSGFLYGLEVAKGLIEGNGLKKVLLVGAEKLSDIVNWQDRSTCVLFGDGAGAVVVSNEGEGEILASVMRSDGSAWEILYAERCGYINMKGRELFKLAVRSMEEVCLEVLQKAGLSVEQIDLFVPHQANIRIMEALAERLNISMEKVYSNIHKYGNTSAASIPIALTEAYLEGRLKRGDLVLMTAMGGGLTWGATLIRF</sequence>
<dbReference type="UniPathway" id="UPA00094"/>
<feature type="region of interest" description="ACP-binding" evidence="12">
    <location>
        <begin position="236"/>
        <end position="240"/>
    </location>
</feature>
<dbReference type="FunFam" id="3.40.47.10:FF:000004">
    <property type="entry name" value="3-oxoacyl-[acyl-carrier-protein] synthase 3"/>
    <property type="match status" value="1"/>
</dbReference>
<dbReference type="Gene3D" id="3.40.47.10">
    <property type="match status" value="1"/>
</dbReference>
<keyword evidence="10 12" id="KW-0012">Acyltransferase</keyword>
<keyword evidence="12" id="KW-0963">Cytoplasm</keyword>
<keyword evidence="6 12" id="KW-0276">Fatty acid metabolism</keyword>
<evidence type="ECO:0000256" key="5">
    <source>
        <dbReference type="ARBA" id="ARBA00022679"/>
    </source>
</evidence>
<evidence type="ECO:0000313" key="15">
    <source>
        <dbReference type="EMBL" id="HHO74027.1"/>
    </source>
</evidence>
<dbReference type="InterPro" id="IPR016039">
    <property type="entry name" value="Thiolase-like"/>
</dbReference>
<feature type="domain" description="Beta-ketoacyl-[acyl-carrier-protein] synthase III C-terminal" evidence="13">
    <location>
        <begin position="219"/>
        <end position="307"/>
    </location>
</feature>